<reference evidence="13 14" key="1">
    <citation type="journal article" date="2019" name="Front. Microbiol.">
        <title>Genomes of Neutrophilic Sulfur-Oxidizing Chemolithoautotrophs Representing 9 Proteobacterial Species From 8 Genera.</title>
        <authorList>
            <person name="Watanabe T."/>
            <person name="Kojima H."/>
            <person name="Umezawa K."/>
            <person name="Hori C."/>
            <person name="Takasuka T.E."/>
            <person name="Kato Y."/>
            <person name="Fukui M."/>
        </authorList>
    </citation>
    <scope>NUCLEOTIDE SEQUENCE [LARGE SCALE GENOMIC DNA]</scope>
    <source>
        <strain evidence="13 14">TTN</strain>
    </source>
</reference>
<proteinExistence type="inferred from homology"/>
<dbReference type="InterPro" id="IPR023214">
    <property type="entry name" value="HAD_sf"/>
</dbReference>
<dbReference type="InterPro" id="IPR059000">
    <property type="entry name" value="ATPase_P-type_domA"/>
</dbReference>
<keyword evidence="6" id="KW-0067">ATP-binding</keyword>
<keyword evidence="14" id="KW-1185">Reference proteome</keyword>
<keyword evidence="4 11" id="KW-0812">Transmembrane</keyword>
<dbReference type="Pfam" id="PF00689">
    <property type="entry name" value="Cation_ATPase_C"/>
    <property type="match status" value="1"/>
</dbReference>
<dbReference type="GO" id="GO:0005391">
    <property type="term" value="F:P-type sodium:potassium-exchanging transporter activity"/>
    <property type="evidence" value="ECO:0007669"/>
    <property type="project" value="TreeGrafter"/>
</dbReference>
<dbReference type="InterPro" id="IPR001757">
    <property type="entry name" value="P_typ_ATPase"/>
</dbReference>
<dbReference type="GO" id="GO:1990573">
    <property type="term" value="P:potassium ion import across plasma membrane"/>
    <property type="evidence" value="ECO:0007669"/>
    <property type="project" value="TreeGrafter"/>
</dbReference>
<dbReference type="PRINTS" id="PR00119">
    <property type="entry name" value="CATATPASE"/>
</dbReference>
<protein>
    <submittedName>
        <fullName evidence="13">Ca ion P-type ATPase</fullName>
    </submittedName>
</protein>
<dbReference type="SUPFAM" id="SSF81660">
    <property type="entry name" value="Metal cation-transporting ATPase, ATP-binding domain N"/>
    <property type="match status" value="1"/>
</dbReference>
<feature type="transmembrane region" description="Helical" evidence="11">
    <location>
        <begin position="93"/>
        <end position="111"/>
    </location>
</feature>
<dbReference type="InterPro" id="IPR023298">
    <property type="entry name" value="ATPase_P-typ_TM_dom_sf"/>
</dbReference>
<dbReference type="GO" id="GO:1902600">
    <property type="term" value="P:proton transmembrane transport"/>
    <property type="evidence" value="ECO:0007669"/>
    <property type="project" value="TreeGrafter"/>
</dbReference>
<dbReference type="CDD" id="cd02089">
    <property type="entry name" value="P-type_ATPase_Ca_prok"/>
    <property type="match status" value="1"/>
</dbReference>
<keyword evidence="9 11" id="KW-1133">Transmembrane helix</keyword>
<evidence type="ECO:0000256" key="8">
    <source>
        <dbReference type="ARBA" id="ARBA00022967"/>
    </source>
</evidence>
<evidence type="ECO:0000256" key="9">
    <source>
        <dbReference type="ARBA" id="ARBA00022989"/>
    </source>
</evidence>
<organism evidence="13 14">
    <name type="scientific">Sulfuriferula multivorans</name>
    <dbReference type="NCBI Taxonomy" id="1559896"/>
    <lineage>
        <taxon>Bacteria</taxon>
        <taxon>Pseudomonadati</taxon>
        <taxon>Pseudomonadota</taxon>
        <taxon>Betaproteobacteria</taxon>
        <taxon>Nitrosomonadales</taxon>
        <taxon>Sulfuricellaceae</taxon>
        <taxon>Sulfuriferula</taxon>
    </lineage>
</organism>
<dbReference type="PRINTS" id="PR00120">
    <property type="entry name" value="HATPASE"/>
</dbReference>
<evidence type="ECO:0000256" key="10">
    <source>
        <dbReference type="ARBA" id="ARBA00023136"/>
    </source>
</evidence>
<dbReference type="InterPro" id="IPR023299">
    <property type="entry name" value="ATPase_P-typ_cyto_dom_N"/>
</dbReference>
<evidence type="ECO:0000256" key="4">
    <source>
        <dbReference type="ARBA" id="ARBA00022692"/>
    </source>
</evidence>
<keyword evidence="5" id="KW-0547">Nucleotide-binding</keyword>
<name>A0A401JD41_9PROT</name>
<feature type="domain" description="Cation-transporting P-type ATPase N-terminal" evidence="12">
    <location>
        <begin position="14"/>
        <end position="88"/>
    </location>
</feature>
<dbReference type="SFLD" id="SFLDS00003">
    <property type="entry name" value="Haloacid_Dehalogenase"/>
    <property type="match status" value="1"/>
</dbReference>
<dbReference type="GO" id="GO:0012505">
    <property type="term" value="C:endomembrane system"/>
    <property type="evidence" value="ECO:0007669"/>
    <property type="project" value="UniProtKB-SubCell"/>
</dbReference>
<evidence type="ECO:0000256" key="3">
    <source>
        <dbReference type="ARBA" id="ARBA00022553"/>
    </source>
</evidence>
<dbReference type="InterPro" id="IPR036412">
    <property type="entry name" value="HAD-like_sf"/>
</dbReference>
<evidence type="ECO:0000256" key="7">
    <source>
        <dbReference type="ARBA" id="ARBA00022842"/>
    </source>
</evidence>
<comment type="caution">
    <text evidence="13">The sequence shown here is derived from an EMBL/GenBank/DDBJ whole genome shotgun (WGS) entry which is preliminary data.</text>
</comment>
<keyword evidence="3" id="KW-0597">Phosphoprotein</keyword>
<evidence type="ECO:0000256" key="5">
    <source>
        <dbReference type="ARBA" id="ARBA00022741"/>
    </source>
</evidence>
<dbReference type="Proteomes" id="UP000286806">
    <property type="component" value="Unassembled WGS sequence"/>
</dbReference>
<dbReference type="RefSeq" id="WP_124704321.1">
    <property type="nucleotide sequence ID" value="NZ_BGOW01000012.1"/>
</dbReference>
<keyword evidence="8" id="KW-1278">Translocase</keyword>
<accession>A0A401JD41</accession>
<dbReference type="Pfam" id="PF00690">
    <property type="entry name" value="Cation_ATPase_N"/>
    <property type="match status" value="1"/>
</dbReference>
<dbReference type="Gene3D" id="3.40.50.1000">
    <property type="entry name" value="HAD superfamily/HAD-like"/>
    <property type="match status" value="1"/>
</dbReference>
<dbReference type="SMART" id="SM00831">
    <property type="entry name" value="Cation_ATPase_N"/>
    <property type="match status" value="1"/>
</dbReference>
<evidence type="ECO:0000313" key="13">
    <source>
        <dbReference type="EMBL" id="GBL45497.1"/>
    </source>
</evidence>
<feature type="transmembrane region" description="Helical" evidence="11">
    <location>
        <begin position="68"/>
        <end position="87"/>
    </location>
</feature>
<dbReference type="NCBIfam" id="TIGR01494">
    <property type="entry name" value="ATPase_P-type"/>
    <property type="match status" value="2"/>
</dbReference>
<dbReference type="GO" id="GO:0006883">
    <property type="term" value="P:intracellular sodium ion homeostasis"/>
    <property type="evidence" value="ECO:0007669"/>
    <property type="project" value="TreeGrafter"/>
</dbReference>
<evidence type="ECO:0000256" key="11">
    <source>
        <dbReference type="SAM" id="Phobius"/>
    </source>
</evidence>
<dbReference type="EMBL" id="BGOW01000012">
    <property type="protein sequence ID" value="GBL45497.1"/>
    <property type="molecule type" value="Genomic_DNA"/>
</dbReference>
<dbReference type="GO" id="GO:0005886">
    <property type="term" value="C:plasma membrane"/>
    <property type="evidence" value="ECO:0007669"/>
    <property type="project" value="TreeGrafter"/>
</dbReference>
<dbReference type="SFLD" id="SFLDG00002">
    <property type="entry name" value="C1.7:_P-type_atpase_like"/>
    <property type="match status" value="1"/>
</dbReference>
<feature type="transmembrane region" description="Helical" evidence="11">
    <location>
        <begin position="846"/>
        <end position="865"/>
    </location>
</feature>
<dbReference type="InterPro" id="IPR050510">
    <property type="entry name" value="Cation_transp_ATPase_P-type"/>
</dbReference>
<dbReference type="GO" id="GO:0036376">
    <property type="term" value="P:sodium ion export across plasma membrane"/>
    <property type="evidence" value="ECO:0007669"/>
    <property type="project" value="TreeGrafter"/>
</dbReference>
<dbReference type="Gene3D" id="3.40.1110.10">
    <property type="entry name" value="Calcium-transporting ATPase, cytoplasmic domain N"/>
    <property type="match status" value="1"/>
</dbReference>
<dbReference type="FunFam" id="2.70.150.10:FF:000160">
    <property type="entry name" value="Sarcoplasmic/endoplasmic reticulum calcium ATPase 1"/>
    <property type="match status" value="1"/>
</dbReference>
<dbReference type="Gene3D" id="2.70.150.10">
    <property type="entry name" value="Calcium-transporting ATPase, cytoplasmic transduction domain A"/>
    <property type="match status" value="1"/>
</dbReference>
<evidence type="ECO:0000259" key="12">
    <source>
        <dbReference type="SMART" id="SM00831"/>
    </source>
</evidence>
<dbReference type="SUPFAM" id="SSF81653">
    <property type="entry name" value="Calcium ATPase, transduction domain A"/>
    <property type="match status" value="1"/>
</dbReference>
<dbReference type="FunFam" id="3.40.50.1000:FF:000028">
    <property type="entry name" value="Calcium-transporting P-type ATPase, putative"/>
    <property type="match status" value="1"/>
</dbReference>
<dbReference type="GO" id="GO:0005524">
    <property type="term" value="F:ATP binding"/>
    <property type="evidence" value="ECO:0007669"/>
    <property type="project" value="UniProtKB-KW"/>
</dbReference>
<dbReference type="Pfam" id="PF00122">
    <property type="entry name" value="E1-E2_ATPase"/>
    <property type="match status" value="1"/>
</dbReference>
<dbReference type="Pfam" id="PF13246">
    <property type="entry name" value="Cation_ATPase"/>
    <property type="match status" value="1"/>
</dbReference>
<dbReference type="GO" id="GO:0016887">
    <property type="term" value="F:ATP hydrolysis activity"/>
    <property type="evidence" value="ECO:0007669"/>
    <property type="project" value="InterPro"/>
</dbReference>
<dbReference type="PROSITE" id="PS00154">
    <property type="entry name" value="ATPASE_E1_E2"/>
    <property type="match status" value="1"/>
</dbReference>
<dbReference type="InterPro" id="IPR018303">
    <property type="entry name" value="ATPase_P-typ_P_site"/>
</dbReference>
<dbReference type="SFLD" id="SFLDF00027">
    <property type="entry name" value="p-type_atpase"/>
    <property type="match status" value="1"/>
</dbReference>
<evidence type="ECO:0000256" key="1">
    <source>
        <dbReference type="ARBA" id="ARBA00004127"/>
    </source>
</evidence>
<dbReference type="InterPro" id="IPR008250">
    <property type="entry name" value="ATPase_P-typ_transduc_dom_A_sf"/>
</dbReference>
<dbReference type="SUPFAM" id="SSF56784">
    <property type="entry name" value="HAD-like"/>
    <property type="match status" value="1"/>
</dbReference>
<dbReference type="PANTHER" id="PTHR43294:SF20">
    <property type="entry name" value="P-TYPE ATPASE"/>
    <property type="match status" value="1"/>
</dbReference>
<comment type="subcellular location">
    <subcellularLocation>
        <location evidence="1">Endomembrane system</location>
        <topology evidence="1">Multi-pass membrane protein</topology>
    </subcellularLocation>
</comment>
<feature type="transmembrane region" description="Helical" evidence="11">
    <location>
        <begin position="280"/>
        <end position="311"/>
    </location>
</feature>
<gene>
    <name evidence="13" type="ORF">SFMTTN_1306</name>
</gene>
<dbReference type="PANTHER" id="PTHR43294">
    <property type="entry name" value="SODIUM/POTASSIUM-TRANSPORTING ATPASE SUBUNIT ALPHA"/>
    <property type="match status" value="1"/>
</dbReference>
<dbReference type="OrthoDB" id="8552577at2"/>
<evidence type="ECO:0000313" key="14">
    <source>
        <dbReference type="Proteomes" id="UP000286806"/>
    </source>
</evidence>
<keyword evidence="7" id="KW-0460">Magnesium</keyword>
<dbReference type="Gene3D" id="1.20.1110.10">
    <property type="entry name" value="Calcium-transporting ATPase, transmembrane domain"/>
    <property type="match status" value="1"/>
</dbReference>
<dbReference type="InterPro" id="IPR044492">
    <property type="entry name" value="P_typ_ATPase_HD_dom"/>
</dbReference>
<dbReference type="GO" id="GO:0030007">
    <property type="term" value="P:intracellular potassium ion homeostasis"/>
    <property type="evidence" value="ECO:0007669"/>
    <property type="project" value="TreeGrafter"/>
</dbReference>
<comment type="similarity">
    <text evidence="2">Belongs to the cation transport ATPase (P-type) (TC 3.A.3) family. Type IIA subfamily.</text>
</comment>
<dbReference type="SUPFAM" id="SSF81665">
    <property type="entry name" value="Calcium ATPase, transmembrane domain M"/>
    <property type="match status" value="1"/>
</dbReference>
<dbReference type="InterPro" id="IPR004014">
    <property type="entry name" value="ATPase_P-typ_cation-transptr_N"/>
</dbReference>
<feature type="transmembrane region" description="Helical" evidence="11">
    <location>
        <begin position="811"/>
        <end position="834"/>
    </location>
</feature>
<dbReference type="Pfam" id="PF08282">
    <property type="entry name" value="Hydrolase_3"/>
    <property type="match status" value="1"/>
</dbReference>
<feature type="transmembrane region" description="Helical" evidence="11">
    <location>
        <begin position="253"/>
        <end position="274"/>
    </location>
</feature>
<dbReference type="AlphaFoldDB" id="A0A401JD41"/>
<evidence type="ECO:0000256" key="6">
    <source>
        <dbReference type="ARBA" id="ARBA00022840"/>
    </source>
</evidence>
<keyword evidence="10 11" id="KW-0472">Membrane</keyword>
<evidence type="ECO:0000256" key="2">
    <source>
        <dbReference type="ARBA" id="ARBA00005675"/>
    </source>
</evidence>
<dbReference type="InterPro" id="IPR006068">
    <property type="entry name" value="ATPase_P-typ_cation-transptr_C"/>
</dbReference>
<sequence>MANSAQSTAQTIPLWHALSVEEAARALDVDFVRGLTAAEAGARLQRHGPNALPEAKRRPAWRIFLDQFADFMILVLLAAAAITGVIGDPEDTIAIAVIILLNAVIGFIQEYRAEKAMAALKKLAAATTRVRRNGRVLEIPTEALVPGDLVLLEAGNLVPADLRLLEAARLKMMEAALTGESHAVEKTAEPLPGRELPLPDRYNMAYKGTVVSYGRGAGIVVATGLATELGKIATLLAGAEEVKTPLQKRLARFGSRLAVAVLAICAIIFVAGILRGEAAVLMFLTAVSLAVAAIPEALPAVVTISLALGAYRMVKQHALIRRLPAVETLGSITIICSDKTGTLTQNRMHAEAFYADGVHQPPPSEPTQPWTRLYRALALCNDAGYTKAGHPSGDPTEVALLEAAECAGAIKAELEWQLPRVAELPFDSERKLMTTLHRDGDGVTAYCKGAPEALLARCTKQLTGAGEVLLQSATLLAIADAMASEGLRVLAVACRRFAALPETLEGVEQELVFLGFTGLMDPPRREAKQAVAECKSAGITPVMITGDHPATARAIAQRLAIIEDGAAVMTGVELAALTDAAFAQKVREIRVYARVDPAQKIRIVQALQAHGEFVAMTGDGVNDAPALRRADIGVAMGRGGTDVAREAAHMVLLDDNFATIVHAVREGRRIFDNIRKFIKYAMTGNSGEIWVIFLAPFLGLPIPLLPIHILWINLVTDGLPGLALAREPAEHGIMQRPPRPPAESIFAHGMWQHILWVGLLIGAVSLLTQAWAYYTGSAHWQSMVFTVLTLSQLGHVLAIRAERASLFSIGVFSNRLLLAAVALTFLLQMATLYVPVLNSIFKTQPLSAAELVLCLALSTIVFWGVELEKWAIRQGWLYQNAREDQPRHPPVGSA</sequence>
<feature type="transmembrane region" description="Helical" evidence="11">
    <location>
        <begin position="754"/>
        <end position="774"/>
    </location>
</feature>